<dbReference type="AlphaFoldDB" id="T1B3Z4"/>
<dbReference type="SUPFAM" id="SSF51569">
    <property type="entry name" value="Aldolase"/>
    <property type="match status" value="1"/>
</dbReference>
<dbReference type="Gene3D" id="3.20.20.70">
    <property type="entry name" value="Aldolase class I"/>
    <property type="match status" value="1"/>
</dbReference>
<evidence type="ECO:0000313" key="1">
    <source>
        <dbReference type="EMBL" id="EQD64612.1"/>
    </source>
</evidence>
<organism evidence="1">
    <name type="scientific">mine drainage metagenome</name>
    <dbReference type="NCBI Taxonomy" id="410659"/>
    <lineage>
        <taxon>unclassified sequences</taxon>
        <taxon>metagenomes</taxon>
        <taxon>ecological metagenomes</taxon>
    </lineage>
</organism>
<dbReference type="InterPro" id="IPR013785">
    <property type="entry name" value="Aldolase_TIM"/>
</dbReference>
<reference evidence="1" key="1">
    <citation type="submission" date="2013-08" db="EMBL/GenBank/DDBJ databases">
        <authorList>
            <person name="Mendez C."/>
            <person name="Richter M."/>
            <person name="Ferrer M."/>
            <person name="Sanchez J."/>
        </authorList>
    </citation>
    <scope>NUCLEOTIDE SEQUENCE</scope>
</reference>
<name>T1B3Z4_9ZZZZ</name>
<reference evidence="1" key="2">
    <citation type="journal article" date="2014" name="ISME J.">
        <title>Microbial stratification in low pH oxic and suboxic macroscopic growths along an acid mine drainage.</title>
        <authorList>
            <person name="Mendez-Garcia C."/>
            <person name="Mesa V."/>
            <person name="Sprenger R.R."/>
            <person name="Richter M."/>
            <person name="Diez M.S."/>
            <person name="Solano J."/>
            <person name="Bargiela R."/>
            <person name="Golyshina O.V."/>
            <person name="Manteca A."/>
            <person name="Ramos J.L."/>
            <person name="Gallego J.R."/>
            <person name="Llorente I."/>
            <person name="Martins Dos Santos V.A."/>
            <person name="Jensen O.N."/>
            <person name="Pelaez A.I."/>
            <person name="Sanchez J."/>
            <person name="Ferrer M."/>
        </authorList>
    </citation>
    <scope>NUCLEOTIDE SEQUENCE</scope>
</reference>
<gene>
    <name evidence="1" type="ORF">B1A_08775</name>
</gene>
<dbReference type="EMBL" id="AUZX01006245">
    <property type="protein sequence ID" value="EQD64612.1"/>
    <property type="molecule type" value="Genomic_DNA"/>
</dbReference>
<accession>T1B3Z4</accession>
<proteinExistence type="predicted"/>
<protein>
    <submittedName>
        <fullName evidence="1">2-dehydro-3-deoxyphosphooctonate aldolase</fullName>
    </submittedName>
</protein>
<comment type="caution">
    <text evidence="1">The sequence shown here is derived from an EMBL/GenBank/DDBJ whole genome shotgun (WGS) entry which is preliminary data.</text>
</comment>
<sequence length="49" mass="5631">METHPHPDAALSDGQNMYDLDRMEALLASLCEIDRMVKAHPYPERLDAY</sequence>